<dbReference type="InterPro" id="IPR000538">
    <property type="entry name" value="Link_dom"/>
</dbReference>
<dbReference type="Gene3D" id="3.10.100.10">
    <property type="entry name" value="Mannose-Binding Protein A, subunit A"/>
    <property type="match status" value="1"/>
</dbReference>
<organism evidence="4">
    <name type="scientific">viral metagenome</name>
    <dbReference type="NCBI Taxonomy" id="1070528"/>
    <lineage>
        <taxon>unclassified sequences</taxon>
        <taxon>metagenomes</taxon>
        <taxon>organismal metagenomes</taxon>
    </lineage>
</organism>
<dbReference type="GO" id="GO:0005540">
    <property type="term" value="F:hyaluronic acid binding"/>
    <property type="evidence" value="ECO:0007669"/>
    <property type="project" value="InterPro"/>
</dbReference>
<sequence length="280" mass="32278">MDIDLTNSLTPATNYIYDNIKVNPFIILIVAIVIIFYFFVFKYLGRNATVTTLPSRPSKGITFLEIIMWGVLIFLVLTNSLKYFFGLDINVTIKNLFTSIPEIDINVEQELEDIVKKPPIPEIERIKQVFHIPANKYTYDDAKAVCKAYDAELATYNQVANAYKNNAEWCSYGWSKNQLALYPTQEETYNKLQKIKGHEHDCGRPGINGGFISNSNARFGVNCYGHKPIITHEEEQMMINRSPYPITKQDKLLEKRVKCYRNKLKNIIVSPFNNNKWSKA</sequence>
<dbReference type="SUPFAM" id="SSF56436">
    <property type="entry name" value="C-type lectin-like"/>
    <property type="match status" value="1"/>
</dbReference>
<feature type="domain" description="Link" evidence="3">
    <location>
        <begin position="125"/>
        <end position="225"/>
    </location>
</feature>
<dbReference type="Pfam" id="PF00193">
    <property type="entry name" value="Xlink"/>
    <property type="match status" value="1"/>
</dbReference>
<proteinExistence type="predicted"/>
<evidence type="ECO:0000313" key="4">
    <source>
        <dbReference type="EMBL" id="QHU16210.1"/>
    </source>
</evidence>
<evidence type="ECO:0000256" key="1">
    <source>
        <dbReference type="ARBA" id="ARBA00023157"/>
    </source>
</evidence>
<accession>A0A6C0KHR2</accession>
<feature type="transmembrane region" description="Helical" evidence="2">
    <location>
        <begin position="66"/>
        <end position="85"/>
    </location>
</feature>
<keyword evidence="2" id="KW-0472">Membrane</keyword>
<reference evidence="4" key="1">
    <citation type="journal article" date="2020" name="Nature">
        <title>Giant virus diversity and host interactions through global metagenomics.</title>
        <authorList>
            <person name="Schulz F."/>
            <person name="Roux S."/>
            <person name="Paez-Espino D."/>
            <person name="Jungbluth S."/>
            <person name="Walsh D.A."/>
            <person name="Denef V.J."/>
            <person name="McMahon K.D."/>
            <person name="Konstantinidis K.T."/>
            <person name="Eloe-Fadrosh E.A."/>
            <person name="Kyrpides N.C."/>
            <person name="Woyke T."/>
        </authorList>
    </citation>
    <scope>NUCLEOTIDE SEQUENCE</scope>
    <source>
        <strain evidence="4">GVMAG-S-3300011013-78</strain>
    </source>
</reference>
<dbReference type="AlphaFoldDB" id="A0A6C0KHR2"/>
<evidence type="ECO:0000259" key="3">
    <source>
        <dbReference type="PROSITE" id="PS50963"/>
    </source>
</evidence>
<dbReference type="InterPro" id="IPR016186">
    <property type="entry name" value="C-type_lectin-like/link_sf"/>
</dbReference>
<keyword evidence="2" id="KW-0812">Transmembrane</keyword>
<dbReference type="PROSITE" id="PS50963">
    <property type="entry name" value="LINK_2"/>
    <property type="match status" value="1"/>
</dbReference>
<keyword evidence="2" id="KW-1133">Transmembrane helix</keyword>
<dbReference type="GO" id="GO:0007155">
    <property type="term" value="P:cell adhesion"/>
    <property type="evidence" value="ECO:0007669"/>
    <property type="project" value="InterPro"/>
</dbReference>
<feature type="transmembrane region" description="Helical" evidence="2">
    <location>
        <begin position="25"/>
        <end position="45"/>
    </location>
</feature>
<keyword evidence="1" id="KW-1015">Disulfide bond</keyword>
<dbReference type="SMART" id="SM00445">
    <property type="entry name" value="LINK"/>
    <property type="match status" value="1"/>
</dbReference>
<dbReference type="InterPro" id="IPR016187">
    <property type="entry name" value="CTDL_fold"/>
</dbReference>
<protein>
    <recommendedName>
        <fullName evidence="3">Link domain-containing protein</fullName>
    </recommendedName>
</protein>
<name>A0A6C0KHR2_9ZZZZ</name>
<evidence type="ECO:0000256" key="2">
    <source>
        <dbReference type="SAM" id="Phobius"/>
    </source>
</evidence>
<dbReference type="EMBL" id="MN740877">
    <property type="protein sequence ID" value="QHU16210.1"/>
    <property type="molecule type" value="Genomic_DNA"/>
</dbReference>